<evidence type="ECO:0000256" key="11">
    <source>
        <dbReference type="SAM" id="MobiDB-lite"/>
    </source>
</evidence>
<keyword evidence="12" id="KW-0472">Membrane</keyword>
<organism evidence="14 15">
    <name type="scientific">Adineta ricciae</name>
    <name type="common">Rotifer</name>
    <dbReference type="NCBI Taxonomy" id="249248"/>
    <lineage>
        <taxon>Eukaryota</taxon>
        <taxon>Metazoa</taxon>
        <taxon>Spiralia</taxon>
        <taxon>Gnathifera</taxon>
        <taxon>Rotifera</taxon>
        <taxon>Eurotatoria</taxon>
        <taxon>Bdelloidea</taxon>
        <taxon>Adinetida</taxon>
        <taxon>Adinetidae</taxon>
        <taxon>Adineta</taxon>
    </lineage>
</organism>
<dbReference type="GO" id="GO:0000124">
    <property type="term" value="C:SAGA complex"/>
    <property type="evidence" value="ECO:0007669"/>
    <property type="project" value="TreeGrafter"/>
</dbReference>
<keyword evidence="9" id="KW-0539">Nucleus</keyword>
<comment type="caution">
    <text evidence="14">The sequence shown here is derived from an EMBL/GenBank/DDBJ whole genome shotgun (WGS) entry which is preliminary data.</text>
</comment>
<dbReference type="PANTHER" id="PTHR46367:SF1">
    <property type="entry name" value="ATAXIN-7-LIKE PROTEIN 3"/>
    <property type="match status" value="1"/>
</dbReference>
<dbReference type="GO" id="GO:0071819">
    <property type="term" value="C:DUBm complex"/>
    <property type="evidence" value="ECO:0007669"/>
    <property type="project" value="TreeGrafter"/>
</dbReference>
<comment type="function">
    <text evidence="10">Component of the transcription regulatory histone acetylation (HAT) complex SAGA, a multiprotein complex that activates transcription by remodeling chromatin and mediating histone acetylation and deubiquitination. Within the SAGA complex, participates in a subcomplex that specifically deubiquitinates histone H2B. The SAGA complex is recruited to specific gene promoters by activators, where it is required for transcription.</text>
</comment>
<keyword evidence="12" id="KW-1133">Transmembrane helix</keyword>
<evidence type="ECO:0000256" key="3">
    <source>
        <dbReference type="ARBA" id="ARBA00022771"/>
    </source>
</evidence>
<evidence type="ECO:0000256" key="12">
    <source>
        <dbReference type="SAM" id="Phobius"/>
    </source>
</evidence>
<keyword evidence="7 10" id="KW-0010">Activator</keyword>
<evidence type="ECO:0000256" key="8">
    <source>
        <dbReference type="ARBA" id="ARBA00023163"/>
    </source>
</evidence>
<accession>A0A813UVZ5</accession>
<dbReference type="AlphaFoldDB" id="A0A813UVZ5"/>
<dbReference type="InterPro" id="IPR051078">
    <property type="entry name" value="SGF11"/>
</dbReference>
<evidence type="ECO:0000256" key="10">
    <source>
        <dbReference type="RuleBase" id="RU261113"/>
    </source>
</evidence>
<evidence type="ECO:0000259" key="13">
    <source>
        <dbReference type="Pfam" id="PF14240"/>
    </source>
</evidence>
<dbReference type="GO" id="GO:0006325">
    <property type="term" value="P:chromatin organization"/>
    <property type="evidence" value="ECO:0007669"/>
    <property type="project" value="UniProtKB-KW"/>
</dbReference>
<keyword evidence="12" id="KW-0812">Transmembrane</keyword>
<dbReference type="PANTHER" id="PTHR46367">
    <property type="entry name" value="ATAXIN-7-LIKE PROTEIN 3"/>
    <property type="match status" value="1"/>
</dbReference>
<evidence type="ECO:0000256" key="1">
    <source>
        <dbReference type="ARBA" id="ARBA00004123"/>
    </source>
</evidence>
<keyword evidence="15" id="KW-1185">Reference proteome</keyword>
<feature type="region of interest" description="Disordered" evidence="11">
    <location>
        <begin position="114"/>
        <end position="199"/>
    </location>
</feature>
<sequence>MDESSVIIQTIIDNELDDLILDLVYELHSSLKGIPDSQLEINNNGTKSKTFLMPFAQTQPTAIEKQTCLCPHCGQSNIIAIRFAYHLAKCLGVGRRSSRQAKHRIVDQVTTISGLSDDSRSNGDEYQNGEVVNYHPQEDGGSCTDSTSSSSNNHRRMVIEDQEYTGDFDNDDEDEDDWKPKKKKRRNPPINSNKKKKKKDDLIVLSESIPELDFDNCIIPLDKLCPRTRHVVIPLVPPNPSSNGETIFFESAPLNLPRSPLNLVEDEQSSATSIILFQEDKRKHKRKLICSFFLGYFEKHSLLRKVATAEMLTLIYAVLFLSFVATASAVANNSYDNCLQLTAKFARTLTNGPVADIRMTTGVNVTCSQLSNISCPGQMVNGVCTYQQKLALTCINGSTVRIRVQSNGLPRRCSLVPLTVRIVELNIDFEVNFNPDVSVNSPVQSPTSVGDVSKLLCNITNHASVPATSKFVKNTTMAAMDVIAGVAVDGVSIFNVNSANLVDPFFPNPTSYAAEGADQCLSHPGGGGELHYHVASGCMVNPPSGNLTGCGSDIRCLNNVANYSVQMFSSNQTLTVIGIAKDGHIIYGPYLSSGVRVTSGFDVCNGMFHDSVGNYGYFATSTYPYVTGCFGPGNYPKAMPNCTTNPATAYTKSTYAASFTTSSGDMNYLSSVMVGFLVFFMMVIIY</sequence>
<evidence type="ECO:0000256" key="4">
    <source>
        <dbReference type="ARBA" id="ARBA00022833"/>
    </source>
</evidence>
<dbReference type="GO" id="GO:0008270">
    <property type="term" value="F:zinc ion binding"/>
    <property type="evidence" value="ECO:0007669"/>
    <property type="project" value="UniProtKB-KW"/>
</dbReference>
<evidence type="ECO:0000256" key="7">
    <source>
        <dbReference type="ARBA" id="ARBA00023159"/>
    </source>
</evidence>
<dbReference type="EMBL" id="CAJNOR010000189">
    <property type="protein sequence ID" value="CAF0833107.1"/>
    <property type="molecule type" value="Genomic_DNA"/>
</dbReference>
<feature type="compositionally biased region" description="Basic residues" evidence="11">
    <location>
        <begin position="180"/>
        <end position="198"/>
    </location>
</feature>
<reference evidence="14" key="1">
    <citation type="submission" date="2021-02" db="EMBL/GenBank/DDBJ databases">
        <authorList>
            <person name="Nowell W R."/>
        </authorList>
    </citation>
    <scope>NUCLEOTIDE SEQUENCE</scope>
</reference>
<keyword evidence="4" id="KW-0862">Zinc</keyword>
<dbReference type="InterPro" id="IPR013246">
    <property type="entry name" value="SAGA_su_Sgf11"/>
</dbReference>
<dbReference type="Pfam" id="PF08209">
    <property type="entry name" value="Sgf11"/>
    <property type="match status" value="1"/>
</dbReference>
<gene>
    <name evidence="14" type="ORF">XAT740_LOCUS4565</name>
</gene>
<keyword evidence="2" id="KW-0479">Metal-binding</keyword>
<evidence type="ECO:0000313" key="15">
    <source>
        <dbReference type="Proteomes" id="UP000663828"/>
    </source>
</evidence>
<comment type="subcellular location">
    <subcellularLocation>
        <location evidence="1 10">Nucleus</location>
    </subcellularLocation>
</comment>
<keyword evidence="6" id="KW-0805">Transcription regulation</keyword>
<comment type="subunit">
    <text evidence="10">Component of some SAGA transcription coactivator-HAT complexes.</text>
</comment>
<evidence type="ECO:0000256" key="2">
    <source>
        <dbReference type="ARBA" id="ARBA00022723"/>
    </source>
</evidence>
<feature type="transmembrane region" description="Helical" evidence="12">
    <location>
        <begin position="311"/>
        <end position="331"/>
    </location>
</feature>
<keyword evidence="8" id="KW-0804">Transcription</keyword>
<keyword evidence="5" id="KW-0156">Chromatin regulator</keyword>
<proteinExistence type="inferred from homology"/>
<feature type="compositionally biased region" description="Acidic residues" evidence="11">
    <location>
        <begin position="160"/>
        <end position="177"/>
    </location>
</feature>
<feature type="domain" description="YHYH" evidence="13">
    <location>
        <begin position="463"/>
        <end position="590"/>
    </location>
</feature>
<name>A0A813UVZ5_ADIRI</name>
<evidence type="ECO:0000256" key="9">
    <source>
        <dbReference type="ARBA" id="ARBA00023242"/>
    </source>
</evidence>
<protein>
    <recommendedName>
        <fullName evidence="10">SAGA-associated factor 11</fullName>
    </recommendedName>
</protein>
<dbReference type="InterPro" id="IPR025924">
    <property type="entry name" value="YHYH_dom"/>
</dbReference>
<dbReference type="Pfam" id="PF14240">
    <property type="entry name" value="YHYH"/>
    <property type="match status" value="1"/>
</dbReference>
<evidence type="ECO:0000313" key="14">
    <source>
        <dbReference type="EMBL" id="CAF0833107.1"/>
    </source>
</evidence>
<comment type="similarity">
    <text evidence="10">Belongs to the SGF11 family.</text>
</comment>
<dbReference type="GO" id="GO:0003713">
    <property type="term" value="F:transcription coactivator activity"/>
    <property type="evidence" value="ECO:0007669"/>
    <property type="project" value="TreeGrafter"/>
</dbReference>
<feature type="transmembrane region" description="Helical" evidence="12">
    <location>
        <begin position="668"/>
        <end position="685"/>
    </location>
</feature>
<keyword evidence="3" id="KW-0863">Zinc-finger</keyword>
<evidence type="ECO:0000256" key="5">
    <source>
        <dbReference type="ARBA" id="ARBA00022853"/>
    </source>
</evidence>
<dbReference type="GO" id="GO:0006357">
    <property type="term" value="P:regulation of transcription by RNA polymerase II"/>
    <property type="evidence" value="ECO:0007669"/>
    <property type="project" value="TreeGrafter"/>
</dbReference>
<evidence type="ECO:0000256" key="6">
    <source>
        <dbReference type="ARBA" id="ARBA00023015"/>
    </source>
</evidence>
<feature type="compositionally biased region" description="Low complexity" evidence="11">
    <location>
        <begin position="139"/>
        <end position="152"/>
    </location>
</feature>
<dbReference type="Proteomes" id="UP000663828">
    <property type="component" value="Unassembled WGS sequence"/>
</dbReference>